<evidence type="ECO:0000256" key="4">
    <source>
        <dbReference type="ARBA" id="ARBA00022827"/>
    </source>
</evidence>
<evidence type="ECO:0000256" key="6">
    <source>
        <dbReference type="RuleBase" id="RU362125"/>
    </source>
</evidence>
<keyword evidence="11" id="KW-1185">Reference proteome</keyword>
<evidence type="ECO:0000259" key="9">
    <source>
        <dbReference type="Pfam" id="PF02771"/>
    </source>
</evidence>
<dbReference type="SUPFAM" id="SSF56645">
    <property type="entry name" value="Acyl-CoA dehydrogenase NM domain-like"/>
    <property type="match status" value="1"/>
</dbReference>
<gene>
    <name evidence="10" type="ORF">SAMN05660991_00585</name>
</gene>
<keyword evidence="4 6" id="KW-0274">FAD</keyword>
<dbReference type="Pfam" id="PF00441">
    <property type="entry name" value="Acyl-CoA_dh_1"/>
    <property type="match status" value="1"/>
</dbReference>
<dbReference type="InterPro" id="IPR009075">
    <property type="entry name" value="AcylCo_DH/oxidase_C"/>
</dbReference>
<dbReference type="InterPro" id="IPR006091">
    <property type="entry name" value="Acyl-CoA_Oxase/DH_mid-dom"/>
</dbReference>
<dbReference type="Pfam" id="PF02770">
    <property type="entry name" value="Acyl-CoA_dh_M"/>
    <property type="match status" value="1"/>
</dbReference>
<dbReference type="SUPFAM" id="SSF47203">
    <property type="entry name" value="Acyl-CoA dehydrogenase C-terminal domain-like"/>
    <property type="match status" value="1"/>
</dbReference>
<dbReference type="OrthoDB" id="3778631at2"/>
<protein>
    <submittedName>
        <fullName evidence="10">Acyl-CoA dehydrogenase</fullName>
    </submittedName>
</protein>
<dbReference type="EMBL" id="FOEE01000001">
    <property type="protein sequence ID" value="SEO49491.1"/>
    <property type="molecule type" value="Genomic_DNA"/>
</dbReference>
<feature type="domain" description="Acyl-CoA dehydrogenase/oxidase C-terminal" evidence="7">
    <location>
        <begin position="238"/>
        <end position="380"/>
    </location>
</feature>
<evidence type="ECO:0000259" key="8">
    <source>
        <dbReference type="Pfam" id="PF02770"/>
    </source>
</evidence>
<evidence type="ECO:0000256" key="5">
    <source>
        <dbReference type="ARBA" id="ARBA00023002"/>
    </source>
</evidence>
<feature type="domain" description="Acyl-CoA dehydrogenase/oxidase N-terminal" evidence="9">
    <location>
        <begin position="21"/>
        <end position="127"/>
    </location>
</feature>
<dbReference type="InterPro" id="IPR013786">
    <property type="entry name" value="AcylCoA_DH/ox_N"/>
</dbReference>
<accession>A0A1H8Q698</accession>
<dbReference type="PANTHER" id="PTHR43292">
    <property type="entry name" value="ACYL-COA DEHYDROGENASE"/>
    <property type="match status" value="1"/>
</dbReference>
<dbReference type="AlphaFoldDB" id="A0A1H8Q698"/>
<proteinExistence type="inferred from homology"/>
<evidence type="ECO:0000256" key="3">
    <source>
        <dbReference type="ARBA" id="ARBA00022630"/>
    </source>
</evidence>
<name>A0A1H8Q698_9ACTN</name>
<dbReference type="Proteomes" id="UP000198960">
    <property type="component" value="Unassembled WGS sequence"/>
</dbReference>
<comment type="similarity">
    <text evidence="2 6">Belongs to the acyl-CoA dehydrogenase family.</text>
</comment>
<dbReference type="STRING" id="673521.SAMN05660991_00585"/>
<evidence type="ECO:0000313" key="11">
    <source>
        <dbReference type="Proteomes" id="UP000198960"/>
    </source>
</evidence>
<organism evidence="10 11">
    <name type="scientific">Trujillonella endophytica</name>
    <dbReference type="NCBI Taxonomy" id="673521"/>
    <lineage>
        <taxon>Bacteria</taxon>
        <taxon>Bacillati</taxon>
        <taxon>Actinomycetota</taxon>
        <taxon>Actinomycetes</taxon>
        <taxon>Geodermatophilales</taxon>
        <taxon>Geodermatophilaceae</taxon>
        <taxon>Trujillonella</taxon>
    </lineage>
</organism>
<dbReference type="InterPro" id="IPR009100">
    <property type="entry name" value="AcylCoA_DH/oxidase_NM_dom_sf"/>
</dbReference>
<reference evidence="11" key="1">
    <citation type="submission" date="2016-10" db="EMBL/GenBank/DDBJ databases">
        <authorList>
            <person name="Varghese N."/>
            <person name="Submissions S."/>
        </authorList>
    </citation>
    <scope>NUCLEOTIDE SEQUENCE [LARGE SCALE GENOMIC DNA]</scope>
    <source>
        <strain evidence="11">DSM 45413</strain>
    </source>
</reference>
<evidence type="ECO:0000256" key="2">
    <source>
        <dbReference type="ARBA" id="ARBA00009347"/>
    </source>
</evidence>
<dbReference type="PANTHER" id="PTHR43292:SF3">
    <property type="entry name" value="ACYL-COA DEHYDROGENASE FADE29"/>
    <property type="match status" value="1"/>
</dbReference>
<dbReference type="RefSeq" id="WP_091939828.1">
    <property type="nucleotide sequence ID" value="NZ_FOEE01000001.1"/>
</dbReference>
<dbReference type="InterPro" id="IPR052161">
    <property type="entry name" value="Mycobact_Acyl-CoA_DH"/>
</dbReference>
<dbReference type="GO" id="GO:0050660">
    <property type="term" value="F:flavin adenine dinucleotide binding"/>
    <property type="evidence" value="ECO:0007669"/>
    <property type="project" value="InterPro"/>
</dbReference>
<dbReference type="Gene3D" id="2.40.110.10">
    <property type="entry name" value="Butyryl-CoA Dehydrogenase, subunit A, domain 2"/>
    <property type="match status" value="1"/>
</dbReference>
<dbReference type="InterPro" id="IPR046373">
    <property type="entry name" value="Acyl-CoA_Oxase/DH_mid-dom_sf"/>
</dbReference>
<dbReference type="GO" id="GO:0005886">
    <property type="term" value="C:plasma membrane"/>
    <property type="evidence" value="ECO:0007669"/>
    <property type="project" value="TreeGrafter"/>
</dbReference>
<dbReference type="InterPro" id="IPR036250">
    <property type="entry name" value="AcylCo_DH-like_C"/>
</dbReference>
<evidence type="ECO:0000313" key="10">
    <source>
        <dbReference type="EMBL" id="SEO49491.1"/>
    </source>
</evidence>
<dbReference type="Pfam" id="PF02771">
    <property type="entry name" value="Acyl-CoA_dh_N"/>
    <property type="match status" value="1"/>
</dbReference>
<dbReference type="Gene3D" id="1.10.540.10">
    <property type="entry name" value="Acyl-CoA dehydrogenase/oxidase, N-terminal domain"/>
    <property type="match status" value="1"/>
</dbReference>
<sequence length="385" mass="42466">MQEPGPGDLSQEDLAGFADRFRDWIAAFSAELAPLLTVHSDYDTRVRDARAMRRLLCEHGWGRAGWPEAVGGLGGSILHRAVVTEELFRAGWTGPTVFEHLEIVAPTLVRFAEPDFAAAVLPSFLDGSRAWSQGFSEPEAGSDLAALRTRAVRDGEDYVVDGAKIWTSWSKWADWCLALVRTGTPEERHRGLTMIAIDLSSPGVEVRPIRQANGTDELAEVYFTDVRVPAGQVIGEVGRGWAVAMFLLAHERGTLSWLRHCAFRQWLTPSTKIMREDADRQLGDVVLQLAGVRAAAVELMQRAAAGAQLGPEAAFNKLLMTRTEQNLFNLLRETDGARIALPADTPEEVLQQQEYLFSRIVTVYGGTQQMQLITVARHILGLHDG</sequence>
<dbReference type="Gene3D" id="1.20.140.10">
    <property type="entry name" value="Butyryl-CoA Dehydrogenase, subunit A, domain 3"/>
    <property type="match status" value="1"/>
</dbReference>
<dbReference type="GO" id="GO:0016627">
    <property type="term" value="F:oxidoreductase activity, acting on the CH-CH group of donors"/>
    <property type="evidence" value="ECO:0007669"/>
    <property type="project" value="InterPro"/>
</dbReference>
<comment type="cofactor">
    <cofactor evidence="1 6">
        <name>FAD</name>
        <dbReference type="ChEBI" id="CHEBI:57692"/>
    </cofactor>
</comment>
<keyword evidence="3 6" id="KW-0285">Flavoprotein</keyword>
<dbReference type="InterPro" id="IPR037069">
    <property type="entry name" value="AcylCoA_DH/ox_N_sf"/>
</dbReference>
<evidence type="ECO:0000259" key="7">
    <source>
        <dbReference type="Pfam" id="PF00441"/>
    </source>
</evidence>
<feature type="domain" description="Acyl-CoA oxidase/dehydrogenase middle" evidence="8">
    <location>
        <begin position="134"/>
        <end position="226"/>
    </location>
</feature>
<keyword evidence="5 6" id="KW-0560">Oxidoreductase</keyword>
<evidence type="ECO:0000256" key="1">
    <source>
        <dbReference type="ARBA" id="ARBA00001974"/>
    </source>
</evidence>